<reference evidence="1 2" key="1">
    <citation type="journal article" date="2013" name="Curr. Biol.">
        <title>The Genome of the Foraminiferan Reticulomyxa filosa.</title>
        <authorList>
            <person name="Glockner G."/>
            <person name="Hulsmann N."/>
            <person name="Schleicher M."/>
            <person name="Noegel A.A."/>
            <person name="Eichinger L."/>
            <person name="Gallinger C."/>
            <person name="Pawlowski J."/>
            <person name="Sierra R."/>
            <person name="Euteneuer U."/>
            <person name="Pillet L."/>
            <person name="Moustafa A."/>
            <person name="Platzer M."/>
            <person name="Groth M."/>
            <person name="Szafranski K."/>
            <person name="Schliwa M."/>
        </authorList>
    </citation>
    <scope>NUCLEOTIDE SEQUENCE [LARGE SCALE GENOMIC DNA]</scope>
</reference>
<feature type="non-terminal residue" evidence="1">
    <location>
        <position position="1"/>
    </location>
</feature>
<proteinExistence type="predicted"/>
<comment type="caution">
    <text evidence="1">The sequence shown here is derived from an EMBL/GenBank/DDBJ whole genome shotgun (WGS) entry which is preliminary data.</text>
</comment>
<evidence type="ECO:0000313" key="1">
    <source>
        <dbReference type="EMBL" id="ETO00197.1"/>
    </source>
</evidence>
<gene>
    <name evidence="1" type="ORF">RFI_37250</name>
</gene>
<evidence type="ECO:0000313" key="2">
    <source>
        <dbReference type="Proteomes" id="UP000023152"/>
    </source>
</evidence>
<name>X6LGD5_RETFI</name>
<dbReference type="EMBL" id="ASPP01041685">
    <property type="protein sequence ID" value="ETO00197.1"/>
    <property type="molecule type" value="Genomic_DNA"/>
</dbReference>
<sequence length="124" mass="14240">FLHIPVSIVGFIASLYQILLKEKNTLTHSSFDTTPLLQSIYLQICFNTSIFEHIKILIDKKVSMVRLFPKLSPTSNNQNVHTTTIKKSAFCFSVLLFAKGKFCDHVIPIQYSCVFEKEHCKKMN</sequence>
<protein>
    <submittedName>
        <fullName evidence="1">Uncharacterized protein</fullName>
    </submittedName>
</protein>
<dbReference type="Proteomes" id="UP000023152">
    <property type="component" value="Unassembled WGS sequence"/>
</dbReference>
<dbReference type="AlphaFoldDB" id="X6LGD5"/>
<organism evidence="1 2">
    <name type="scientific">Reticulomyxa filosa</name>
    <dbReference type="NCBI Taxonomy" id="46433"/>
    <lineage>
        <taxon>Eukaryota</taxon>
        <taxon>Sar</taxon>
        <taxon>Rhizaria</taxon>
        <taxon>Retaria</taxon>
        <taxon>Foraminifera</taxon>
        <taxon>Monothalamids</taxon>
        <taxon>Reticulomyxidae</taxon>
        <taxon>Reticulomyxa</taxon>
    </lineage>
</organism>
<keyword evidence="2" id="KW-1185">Reference proteome</keyword>
<accession>X6LGD5</accession>